<dbReference type="EMBL" id="RBNJ01006660">
    <property type="protein sequence ID" value="RUS28414.1"/>
    <property type="molecule type" value="Genomic_DNA"/>
</dbReference>
<dbReference type="Proteomes" id="UP000274822">
    <property type="component" value="Unassembled WGS sequence"/>
</dbReference>
<gene>
    <name evidence="1" type="ORF">BC938DRAFT_481915</name>
</gene>
<comment type="caution">
    <text evidence="1">The sequence shown here is derived from an EMBL/GenBank/DDBJ whole genome shotgun (WGS) entry which is preliminary data.</text>
</comment>
<sequence>MPFSTLTTQLETFTEVLVIILIQALVLGLLSKLKPCAHRHTAKPEVSYPVDAGAVLSEHIDTLRDSLIDFDAARLGAFRSHILESVQARTVRKDASRIDAAFRSFRHGASRINKPQTSEPIRGSTARVTDAIRVDAFSTTENGTFVPTLTPMPMAMLDDVMPKAGIQQHCDPMEGVEAAPLIYHDPMEGIEFPDDQMEGIELGAQRTVTSIPGLTV</sequence>
<name>A0A433QF77_9FUNG</name>
<keyword evidence="2" id="KW-1185">Reference proteome</keyword>
<organism evidence="1 2">
    <name type="scientific">Jimgerdemannia flammicorona</name>
    <dbReference type="NCBI Taxonomy" id="994334"/>
    <lineage>
        <taxon>Eukaryota</taxon>
        <taxon>Fungi</taxon>
        <taxon>Fungi incertae sedis</taxon>
        <taxon>Mucoromycota</taxon>
        <taxon>Mucoromycotina</taxon>
        <taxon>Endogonomycetes</taxon>
        <taxon>Endogonales</taxon>
        <taxon>Endogonaceae</taxon>
        <taxon>Jimgerdemannia</taxon>
    </lineage>
</organism>
<reference evidence="1 2" key="1">
    <citation type="journal article" date="2018" name="New Phytol.">
        <title>Phylogenomics of Endogonaceae and evolution of mycorrhizas within Mucoromycota.</title>
        <authorList>
            <person name="Chang Y."/>
            <person name="Desiro A."/>
            <person name="Na H."/>
            <person name="Sandor L."/>
            <person name="Lipzen A."/>
            <person name="Clum A."/>
            <person name="Barry K."/>
            <person name="Grigoriev I.V."/>
            <person name="Martin F.M."/>
            <person name="Stajich J.E."/>
            <person name="Smith M.E."/>
            <person name="Bonito G."/>
            <person name="Spatafora J.W."/>
        </authorList>
    </citation>
    <scope>NUCLEOTIDE SEQUENCE [LARGE SCALE GENOMIC DNA]</scope>
    <source>
        <strain evidence="1 2">AD002</strain>
    </source>
</reference>
<accession>A0A433QF77</accession>
<proteinExistence type="predicted"/>
<evidence type="ECO:0000313" key="1">
    <source>
        <dbReference type="EMBL" id="RUS28414.1"/>
    </source>
</evidence>
<protein>
    <submittedName>
        <fullName evidence="1">Uncharacterized protein</fullName>
    </submittedName>
</protein>
<evidence type="ECO:0000313" key="2">
    <source>
        <dbReference type="Proteomes" id="UP000274822"/>
    </source>
</evidence>
<dbReference type="AlphaFoldDB" id="A0A433QF77"/>